<keyword evidence="5" id="KW-1185">Reference proteome</keyword>
<organism evidence="4 5">
    <name type="scientific">Desulfobulbus oligotrophicus</name>
    <dbReference type="NCBI Taxonomy" id="1909699"/>
    <lineage>
        <taxon>Bacteria</taxon>
        <taxon>Pseudomonadati</taxon>
        <taxon>Thermodesulfobacteriota</taxon>
        <taxon>Desulfobulbia</taxon>
        <taxon>Desulfobulbales</taxon>
        <taxon>Desulfobulbaceae</taxon>
        <taxon>Desulfobulbus</taxon>
    </lineage>
</organism>
<keyword evidence="2" id="KW-0456">Lyase</keyword>
<dbReference type="Proteomes" id="UP000596092">
    <property type="component" value="Chromosome"/>
</dbReference>
<dbReference type="GO" id="GO:0005829">
    <property type="term" value="C:cytosol"/>
    <property type="evidence" value="ECO:0007669"/>
    <property type="project" value="TreeGrafter"/>
</dbReference>
<dbReference type="KEGG" id="dog:HP555_00185"/>
<accession>A0A7T6AP71</accession>
<dbReference type="GO" id="GO:0016832">
    <property type="term" value="F:aldehyde-lyase activity"/>
    <property type="evidence" value="ECO:0007669"/>
    <property type="project" value="TreeGrafter"/>
</dbReference>
<evidence type="ECO:0000313" key="4">
    <source>
        <dbReference type="EMBL" id="QQG64386.1"/>
    </source>
</evidence>
<dbReference type="GO" id="GO:0046872">
    <property type="term" value="F:metal ion binding"/>
    <property type="evidence" value="ECO:0007669"/>
    <property type="project" value="UniProtKB-KW"/>
</dbReference>
<dbReference type="PANTHER" id="PTHR22789">
    <property type="entry name" value="FUCULOSE PHOSPHATE ALDOLASE"/>
    <property type="match status" value="1"/>
</dbReference>
<gene>
    <name evidence="4" type="ORF">HP555_00185</name>
</gene>
<evidence type="ECO:0000313" key="5">
    <source>
        <dbReference type="Proteomes" id="UP000596092"/>
    </source>
</evidence>
<dbReference type="RefSeq" id="WP_199263219.1">
    <property type="nucleotide sequence ID" value="NZ_CP054140.1"/>
</dbReference>
<sequence>MIAPDLRKQILTTALAMNERGLNQGSSGNISARHGHGLLITPSALPYEQCTPDDVVWIDGEDKVHGMRKPSSEWRMHANIYRSFPQAGAILHAHSMYCTALACLERSIPAFHYMIAVAGGDSIRCAPYALFGSDELSAGAVSALHGRSAALLAHHGMVCFAVDLEKVLALAVEVETLAHMYLQALQVAGEPPLLSRAEMDAVLERFKGYKP</sequence>
<evidence type="ECO:0000256" key="1">
    <source>
        <dbReference type="ARBA" id="ARBA00022723"/>
    </source>
</evidence>
<dbReference type="AlphaFoldDB" id="A0A7T6AP71"/>
<reference evidence="4 5" key="1">
    <citation type="submission" date="2020-05" db="EMBL/GenBank/DDBJ databases">
        <title>Complete genome of Desulfobulbus oligotrophicus.</title>
        <authorList>
            <person name="Podar M."/>
        </authorList>
    </citation>
    <scope>NUCLEOTIDE SEQUENCE [LARGE SCALE GENOMIC DNA]</scope>
    <source>
        <strain evidence="4 5">Prop6</strain>
    </source>
</reference>
<dbReference type="InterPro" id="IPR050197">
    <property type="entry name" value="Aldolase_class_II_sugar_metab"/>
</dbReference>
<protein>
    <submittedName>
        <fullName evidence="4">Class II aldolase/adducin family protein</fullName>
    </submittedName>
</protein>
<feature type="domain" description="Class II aldolase/adducin N-terminal" evidence="3">
    <location>
        <begin position="8"/>
        <end position="182"/>
    </location>
</feature>
<dbReference type="Gene3D" id="3.40.225.10">
    <property type="entry name" value="Class II aldolase/adducin N-terminal domain"/>
    <property type="match status" value="1"/>
</dbReference>
<dbReference type="Pfam" id="PF00596">
    <property type="entry name" value="Aldolase_II"/>
    <property type="match status" value="1"/>
</dbReference>
<dbReference type="GO" id="GO:0019323">
    <property type="term" value="P:pentose catabolic process"/>
    <property type="evidence" value="ECO:0007669"/>
    <property type="project" value="TreeGrafter"/>
</dbReference>
<dbReference type="SMART" id="SM01007">
    <property type="entry name" value="Aldolase_II"/>
    <property type="match status" value="1"/>
</dbReference>
<dbReference type="InterPro" id="IPR036409">
    <property type="entry name" value="Aldolase_II/adducin_N_sf"/>
</dbReference>
<dbReference type="PANTHER" id="PTHR22789:SF0">
    <property type="entry name" value="3-OXO-TETRONATE 4-PHOSPHATE DECARBOXYLASE-RELATED"/>
    <property type="match status" value="1"/>
</dbReference>
<dbReference type="SUPFAM" id="SSF53639">
    <property type="entry name" value="AraD/HMP-PK domain-like"/>
    <property type="match status" value="1"/>
</dbReference>
<dbReference type="InterPro" id="IPR001303">
    <property type="entry name" value="Aldolase_II/adducin_N"/>
</dbReference>
<dbReference type="EMBL" id="CP054140">
    <property type="protein sequence ID" value="QQG64386.1"/>
    <property type="molecule type" value="Genomic_DNA"/>
</dbReference>
<proteinExistence type="predicted"/>
<keyword evidence="1" id="KW-0479">Metal-binding</keyword>
<name>A0A7T6AP71_9BACT</name>
<evidence type="ECO:0000256" key="2">
    <source>
        <dbReference type="ARBA" id="ARBA00023239"/>
    </source>
</evidence>
<evidence type="ECO:0000259" key="3">
    <source>
        <dbReference type="SMART" id="SM01007"/>
    </source>
</evidence>